<protein>
    <submittedName>
        <fullName evidence="1">Uncharacterized protein</fullName>
    </submittedName>
</protein>
<proteinExistence type="predicted"/>
<reference evidence="1" key="1">
    <citation type="journal article" date="2014" name="Int. J. Syst. Evol. Microbiol.">
        <title>Complete genome sequence of Corynebacterium casei LMG S-19264T (=DSM 44701T), isolated from a smear-ripened cheese.</title>
        <authorList>
            <consortium name="US DOE Joint Genome Institute (JGI-PGF)"/>
            <person name="Walter F."/>
            <person name="Albersmeier A."/>
            <person name="Kalinowski J."/>
            <person name="Ruckert C."/>
        </authorList>
    </citation>
    <scope>NUCLEOTIDE SEQUENCE</scope>
    <source>
        <strain evidence="1">CGMCC 1.15290</strain>
    </source>
</reference>
<dbReference type="AlphaFoldDB" id="A0A917MXG0"/>
<reference evidence="1" key="2">
    <citation type="submission" date="2020-09" db="EMBL/GenBank/DDBJ databases">
        <authorList>
            <person name="Sun Q."/>
            <person name="Zhou Y."/>
        </authorList>
    </citation>
    <scope>NUCLEOTIDE SEQUENCE</scope>
    <source>
        <strain evidence="1">CGMCC 1.15290</strain>
    </source>
</reference>
<evidence type="ECO:0000313" key="1">
    <source>
        <dbReference type="EMBL" id="GGH73178.1"/>
    </source>
</evidence>
<dbReference type="EMBL" id="BMIB01000003">
    <property type="protein sequence ID" value="GGH73178.1"/>
    <property type="molecule type" value="Genomic_DNA"/>
</dbReference>
<evidence type="ECO:0000313" key="2">
    <source>
        <dbReference type="Proteomes" id="UP000627292"/>
    </source>
</evidence>
<dbReference type="RefSeq" id="WP_188954475.1">
    <property type="nucleotide sequence ID" value="NZ_BMIB01000003.1"/>
</dbReference>
<dbReference type="Proteomes" id="UP000627292">
    <property type="component" value="Unassembled WGS sequence"/>
</dbReference>
<keyword evidence="2" id="KW-1185">Reference proteome</keyword>
<comment type="caution">
    <text evidence="1">The sequence shown here is derived from an EMBL/GenBank/DDBJ whole genome shotgun (WGS) entry which is preliminary data.</text>
</comment>
<gene>
    <name evidence="1" type="ORF">GCM10011379_34400</name>
</gene>
<organism evidence="1 2">
    <name type="scientific">Filimonas zeae</name>
    <dbReference type="NCBI Taxonomy" id="1737353"/>
    <lineage>
        <taxon>Bacteria</taxon>
        <taxon>Pseudomonadati</taxon>
        <taxon>Bacteroidota</taxon>
        <taxon>Chitinophagia</taxon>
        <taxon>Chitinophagales</taxon>
        <taxon>Chitinophagaceae</taxon>
        <taxon>Filimonas</taxon>
    </lineage>
</organism>
<name>A0A917MXG0_9BACT</name>
<accession>A0A917MXG0</accession>
<sequence length="311" mass="34489">MSIFPKRTVRNSTVTIHWNYNTSGLTSRHIYPFVRIGVQAPDGTVTMLMEKHILALPPVMLPPAEAGPVTQKNLYLNKNTPLLVLADYLSGAHSRETLVNILQHIQNGRHYYFTYTIPADAPLGKYTLLSELYNEGQVKYSKTAADDCFWVESVTVSNVVYEDGAGSALLQNQCPEPVPVRVVQYHPGHALLPQNVTAFELPARAKHTVSFASMPAFLLYNEERVCIPLVPQGEPVVLRNQQWISVSKNTGSEPAVYLMAREGDAAITLTGVCLQLWNAADGLTARHTLQRINGDAYDEMLLNGLLHELNP</sequence>